<sequence>MVFIALGLPRYEVSDDADILLNMSDPYYAVPYMAQLVLYAVGQFETGRRCLHHAKIAGHSWLGRGMWAVAAGSVCILCYCVTRGVQMLLVSLGTIYPWNSSWWITGSLGPLLQIFGWTVPSWGPRVLAANRCVAAYISYLQLRPLWNALYQATPGIALEPPQSHLVDLLPRRGLQYRLYRRVIEVRDGQLSLRPHLALADEALVAGSGLTDVTAAREAAVLMAVLRARTSDSVVIVASAELDAAMAPQRNLDAETERLTKVARAFRHLERRPQHKIRGRAPVQSPSSAGRSS</sequence>
<dbReference type="Proteomes" id="UP001523219">
    <property type="component" value="Unassembled WGS sequence"/>
</dbReference>
<dbReference type="InterPro" id="IPR050039">
    <property type="entry name" value="MAB_1171c-like"/>
</dbReference>
<reference evidence="3 4" key="1">
    <citation type="submission" date="2022-05" db="EMBL/GenBank/DDBJ databases">
        <title>Streptomyces sp. nov. RY43-2 isolated from soil of a peat swamp forest.</title>
        <authorList>
            <person name="Kanchanasin P."/>
            <person name="Tanasupawat S."/>
            <person name="Phongsopitanun W."/>
        </authorList>
    </citation>
    <scope>NUCLEOTIDE SEQUENCE [LARGE SCALE GENOMIC DNA]</scope>
    <source>
        <strain evidence="3 4">RY43-2</strain>
    </source>
</reference>
<dbReference type="EMBL" id="JAMWMR010000002">
    <property type="protein sequence ID" value="MCN9239967.1"/>
    <property type="molecule type" value="Genomic_DNA"/>
</dbReference>
<name>A0ABT0Z949_9ACTN</name>
<dbReference type="InterPro" id="IPR046675">
    <property type="entry name" value="DUF6545"/>
</dbReference>
<evidence type="ECO:0000259" key="2">
    <source>
        <dbReference type="Pfam" id="PF20182"/>
    </source>
</evidence>
<comment type="caution">
    <text evidence="3">The sequence shown here is derived from an EMBL/GenBank/DDBJ whole genome shotgun (WGS) entry which is preliminary data.</text>
</comment>
<feature type="domain" description="DUF6545" evidence="2">
    <location>
        <begin position="135"/>
        <end position="267"/>
    </location>
</feature>
<dbReference type="NCBIfam" id="NF042915">
    <property type="entry name" value="MAB_1171c_fam"/>
    <property type="match status" value="1"/>
</dbReference>
<dbReference type="Pfam" id="PF20182">
    <property type="entry name" value="DUF6545"/>
    <property type="match status" value="1"/>
</dbReference>
<feature type="compositionally biased region" description="Polar residues" evidence="1">
    <location>
        <begin position="283"/>
        <end position="292"/>
    </location>
</feature>
<evidence type="ECO:0000313" key="3">
    <source>
        <dbReference type="EMBL" id="MCN9239967.1"/>
    </source>
</evidence>
<accession>A0ABT0Z949</accession>
<keyword evidence="4" id="KW-1185">Reference proteome</keyword>
<evidence type="ECO:0000313" key="4">
    <source>
        <dbReference type="Proteomes" id="UP001523219"/>
    </source>
</evidence>
<proteinExistence type="predicted"/>
<protein>
    <recommendedName>
        <fullName evidence="2">DUF6545 domain-containing protein</fullName>
    </recommendedName>
</protein>
<evidence type="ECO:0000256" key="1">
    <source>
        <dbReference type="SAM" id="MobiDB-lite"/>
    </source>
</evidence>
<organism evidence="3 4">
    <name type="scientific">Streptomyces macrolidinus</name>
    <dbReference type="NCBI Taxonomy" id="2952607"/>
    <lineage>
        <taxon>Bacteria</taxon>
        <taxon>Bacillati</taxon>
        <taxon>Actinomycetota</taxon>
        <taxon>Actinomycetes</taxon>
        <taxon>Kitasatosporales</taxon>
        <taxon>Streptomycetaceae</taxon>
        <taxon>Streptomyces</taxon>
    </lineage>
</organism>
<gene>
    <name evidence="3" type="ORF">NGF19_04045</name>
</gene>
<feature type="region of interest" description="Disordered" evidence="1">
    <location>
        <begin position="269"/>
        <end position="292"/>
    </location>
</feature>